<reference evidence="1 2" key="1">
    <citation type="submission" date="2018-10" db="EMBL/GenBank/DDBJ databases">
        <title>Sinomicrobium pectinilyticum sp. nov., a pectinase-producing bacterium isolated from alkaline and saline soil, and emended description of the genus Sinomicrobium.</title>
        <authorList>
            <person name="Cheng B."/>
            <person name="Li C."/>
            <person name="Lai Q."/>
            <person name="Du M."/>
            <person name="Shao Z."/>
            <person name="Xu P."/>
            <person name="Yang C."/>
        </authorList>
    </citation>
    <scope>NUCLEOTIDE SEQUENCE [LARGE SCALE GENOMIC DNA]</scope>
    <source>
        <strain evidence="1 2">5DNS001</strain>
    </source>
</reference>
<dbReference type="RefSeq" id="WP_123217857.1">
    <property type="nucleotide sequence ID" value="NZ_RJTM01000154.1"/>
</dbReference>
<dbReference type="Gene3D" id="1.10.260.40">
    <property type="entry name" value="lambda repressor-like DNA-binding domains"/>
    <property type="match status" value="1"/>
</dbReference>
<sequence length="225" mass="25741">MKIKQDSGEIIRRLKSGLGVDSDEELADILGIYSERILFWRKYNILDYELLVVTGRKYGLDLNFLFSHTSASGIDTDVVLIPRKYQFEYASGQYKKDLINQMPRHNFSSSAKGSIRAFETTGFSLFSLCKEDSYVIGEFVGHIRHLIEGDVYVFVNKIHGIYIGRVKLSTHPKVIYLMNDGGSIDGQVEIVMFTKEIVEIWKVDRIVLGSTFRATRNLFGKKSDY</sequence>
<accession>A0A3N0DQM0</accession>
<dbReference type="InterPro" id="IPR010982">
    <property type="entry name" value="Lambda_DNA-bd_dom_sf"/>
</dbReference>
<organism evidence="1 2">
    <name type="scientific">Sinomicrobium pectinilyticum</name>
    <dbReference type="NCBI Taxonomy" id="1084421"/>
    <lineage>
        <taxon>Bacteria</taxon>
        <taxon>Pseudomonadati</taxon>
        <taxon>Bacteroidota</taxon>
        <taxon>Flavobacteriia</taxon>
        <taxon>Flavobacteriales</taxon>
        <taxon>Flavobacteriaceae</taxon>
        <taxon>Sinomicrobium</taxon>
    </lineage>
</organism>
<proteinExistence type="predicted"/>
<dbReference type="EMBL" id="RJTM01000154">
    <property type="protein sequence ID" value="RNL77937.1"/>
    <property type="molecule type" value="Genomic_DNA"/>
</dbReference>
<keyword evidence="2" id="KW-1185">Reference proteome</keyword>
<dbReference type="GO" id="GO:0003677">
    <property type="term" value="F:DNA binding"/>
    <property type="evidence" value="ECO:0007669"/>
    <property type="project" value="InterPro"/>
</dbReference>
<name>A0A3N0DQM0_SINP1</name>
<dbReference type="OrthoDB" id="1425504at2"/>
<evidence type="ECO:0008006" key="3">
    <source>
        <dbReference type="Google" id="ProtNLM"/>
    </source>
</evidence>
<dbReference type="Proteomes" id="UP000267469">
    <property type="component" value="Unassembled WGS sequence"/>
</dbReference>
<dbReference type="AlphaFoldDB" id="A0A3N0DQM0"/>
<comment type="caution">
    <text evidence="1">The sequence shown here is derived from an EMBL/GenBank/DDBJ whole genome shotgun (WGS) entry which is preliminary data.</text>
</comment>
<evidence type="ECO:0000313" key="2">
    <source>
        <dbReference type="Proteomes" id="UP000267469"/>
    </source>
</evidence>
<gene>
    <name evidence="1" type="ORF">ED312_20315</name>
</gene>
<protein>
    <recommendedName>
        <fullName evidence="3">XRE family transcriptional regulator</fullName>
    </recommendedName>
</protein>
<evidence type="ECO:0000313" key="1">
    <source>
        <dbReference type="EMBL" id="RNL77937.1"/>
    </source>
</evidence>